<evidence type="ECO:0000256" key="3">
    <source>
        <dbReference type="ARBA" id="ARBA00022741"/>
    </source>
</evidence>
<organism evidence="12 13">
    <name type="scientific">Massariosphaeria phaeospora</name>
    <dbReference type="NCBI Taxonomy" id="100035"/>
    <lineage>
        <taxon>Eukaryota</taxon>
        <taxon>Fungi</taxon>
        <taxon>Dikarya</taxon>
        <taxon>Ascomycota</taxon>
        <taxon>Pezizomycotina</taxon>
        <taxon>Dothideomycetes</taxon>
        <taxon>Pleosporomycetidae</taxon>
        <taxon>Pleosporales</taxon>
        <taxon>Pleosporales incertae sedis</taxon>
        <taxon>Massariosphaeria</taxon>
    </lineage>
</organism>
<keyword evidence="3" id="KW-0547">Nucleotide-binding</keyword>
<dbReference type="InterPro" id="IPR027417">
    <property type="entry name" value="P-loop_NTPase"/>
</dbReference>
<dbReference type="CDD" id="cd18024">
    <property type="entry name" value="DEXHc_Mtr4-like"/>
    <property type="match status" value="1"/>
</dbReference>
<dbReference type="GO" id="GO:0006401">
    <property type="term" value="P:RNA catabolic process"/>
    <property type="evidence" value="ECO:0007669"/>
    <property type="project" value="InterPro"/>
</dbReference>
<dbReference type="GO" id="GO:0000460">
    <property type="term" value="P:maturation of 5.8S rRNA"/>
    <property type="evidence" value="ECO:0007669"/>
    <property type="project" value="TreeGrafter"/>
</dbReference>
<feature type="coiled-coil region" evidence="8">
    <location>
        <begin position="968"/>
        <end position="995"/>
    </location>
</feature>
<dbReference type="FunFam" id="1.10.3380.30:FF:000003">
    <property type="entry name" value="ATP dependent RNA helicase (Dob1)"/>
    <property type="match status" value="1"/>
</dbReference>
<evidence type="ECO:0000256" key="1">
    <source>
        <dbReference type="ARBA" id="ARBA00004123"/>
    </source>
</evidence>
<feature type="region of interest" description="Disordered" evidence="9">
    <location>
        <begin position="316"/>
        <end position="339"/>
    </location>
</feature>
<dbReference type="PIRSF" id="PIRSF005198">
    <property type="entry name" value="Antiviral_helicase_SKI2"/>
    <property type="match status" value="1"/>
</dbReference>
<dbReference type="InterPro" id="IPR016438">
    <property type="entry name" value="SKI2-like"/>
</dbReference>
<dbReference type="FunFam" id="3.40.50.300:FF:000141">
    <property type="entry name" value="ATP-dependent RNA helicase DOB1"/>
    <property type="match status" value="1"/>
</dbReference>
<dbReference type="OrthoDB" id="64767at2759"/>
<keyword evidence="6" id="KW-0067">ATP-binding</keyword>
<dbReference type="Gene3D" id="3.40.50.300">
    <property type="entry name" value="P-loop containing nucleotide triphosphate hydrolases"/>
    <property type="match status" value="2"/>
</dbReference>
<dbReference type="SUPFAM" id="SSF52540">
    <property type="entry name" value="P-loop containing nucleoside triphosphate hydrolases"/>
    <property type="match status" value="1"/>
</dbReference>
<dbReference type="InterPro" id="IPR050699">
    <property type="entry name" value="RNA-DNA_Helicase"/>
</dbReference>
<dbReference type="PANTHER" id="PTHR12131">
    <property type="entry name" value="ATP-DEPENDENT RNA AND DNA HELICASE"/>
    <property type="match status" value="1"/>
</dbReference>
<dbReference type="Gene3D" id="1.10.3380.30">
    <property type="match status" value="1"/>
</dbReference>
<sequence length="1017" mass="115131">MRDASPPARDSAHGTGAQQFSKRPRRDLEAEPVVTDAFETEQSREVAAAAGLQGQQDGQAVVLSHQVRHQVALPPDYDYVPLSEHKAPEEPARTWPFTLDPFQQVSIASIQRNESVLVSAHTSAGKTVVAEYAIAQCLKNNQRVIYTSPIKALSNQKYREFTAEFGDVGLMTGDVTINPTATCLVMTTEILRSMLYRGSEIMREVAWVIFDEVHYLRDKSRGVVWEETIILLPDKVRYVFLSATIPNAMQFAEWITKTHAQPCHVVYTDFRPTPLQHYFFPAGADGIHLVVDEKGVFREENFQKAMASIAAKAGSDPADAMAKRKGRGKDKKTNKGGNKDQSDIYKIVKMIMMKSYNPVIVFSFSKRECENYALSMSQLAFNDDSEKDMVSKVFENAIEMLSEEDRSLPQIQHILPLLRRGIGVHHSGLLPILKETIEILFQEGLIKVLFATETFSIGLNMPAKTVVFTSVRKFDGVSQRWVTPSEFIQMSGRAGRRGLDERGIVIMMIEEAMEPAVAKEIVRGQQDNLNSAFYLGYNMILNLVRVEGISPDFMLERCFFQFQNTASVSGLEKQLQELEVERANMSITDEAMVKEYYGLRQQLDAYTKDMRDVVMHPTYCLQFLQVGRLVQIKYKDYDFGWGAVVRFTHRTAAKGEVLTAHESYIVDVLLSVSSDTTLTRQISSELPPGVRPPSPGEKGRIEVVPVLLSCIESLGHLRVFLPTELKSAEQKNTVQKTLDEVKKRFPDGIAILDPIENMKINDESFKKLLRKIEVLEARLLGNPLHNSSRLPELYSQYSTKVELSDKIKDIKKDITSALSIIQHDELKNRKRVLRRLGFIDEFDVVQIKARVACEISTGDELVLSELLFNRFFNELTPEQCAACLSCFIFEEKSKDVQTLKEELAKPFREIQAQAKIIAKISQESKLALDEEVYVKTFKFELMEVVFAWAKGASFAQICKMTDVYEGSLIRLFRRLEELLRQMAEASKVMGSEELELKFKAALDMVKRDLVAAQSLYL</sequence>
<dbReference type="GO" id="GO:0003723">
    <property type="term" value="F:RNA binding"/>
    <property type="evidence" value="ECO:0007669"/>
    <property type="project" value="InterPro"/>
</dbReference>
<name>A0A7C8I755_9PLEO</name>
<evidence type="ECO:0000256" key="6">
    <source>
        <dbReference type="ARBA" id="ARBA00022840"/>
    </source>
</evidence>
<evidence type="ECO:0000256" key="2">
    <source>
        <dbReference type="ARBA" id="ARBA00010140"/>
    </source>
</evidence>
<dbReference type="CDD" id="cd18795">
    <property type="entry name" value="SF2_C_Ski2"/>
    <property type="match status" value="1"/>
</dbReference>
<feature type="domain" description="Helicase C-terminal" evidence="11">
    <location>
        <begin position="375"/>
        <end position="541"/>
    </location>
</feature>
<dbReference type="FunFam" id="3.40.50.300:FF:000083">
    <property type="entry name" value="ATP-dependent RNA helicase DOB1"/>
    <property type="match status" value="1"/>
</dbReference>
<dbReference type="SMART" id="SM01142">
    <property type="entry name" value="DSHCT"/>
    <property type="match status" value="1"/>
</dbReference>
<dbReference type="Pfam" id="PF00271">
    <property type="entry name" value="Helicase_C"/>
    <property type="match status" value="1"/>
</dbReference>
<dbReference type="InterPro" id="IPR048392">
    <property type="entry name" value="MTR4-like_stalk"/>
</dbReference>
<proteinExistence type="inferred from homology"/>
<dbReference type="GO" id="GO:0005634">
    <property type="term" value="C:nucleus"/>
    <property type="evidence" value="ECO:0007669"/>
    <property type="project" value="UniProtKB-SubCell"/>
</dbReference>
<feature type="region of interest" description="Disordered" evidence="9">
    <location>
        <begin position="1"/>
        <end position="41"/>
    </location>
</feature>
<keyword evidence="4" id="KW-0378">Hydrolase</keyword>
<reference evidence="12 13" key="1">
    <citation type="submission" date="2020-01" db="EMBL/GenBank/DDBJ databases">
        <authorList>
            <consortium name="DOE Joint Genome Institute"/>
            <person name="Haridas S."/>
            <person name="Albert R."/>
            <person name="Binder M."/>
            <person name="Bloem J."/>
            <person name="Labutti K."/>
            <person name="Salamov A."/>
            <person name="Andreopoulos B."/>
            <person name="Baker S.E."/>
            <person name="Barry K."/>
            <person name="Bills G."/>
            <person name="Bluhm B.H."/>
            <person name="Cannon C."/>
            <person name="Castanera R."/>
            <person name="Culley D.E."/>
            <person name="Daum C."/>
            <person name="Ezra D."/>
            <person name="Gonzalez J.B."/>
            <person name="Henrissat B."/>
            <person name="Kuo A."/>
            <person name="Liang C."/>
            <person name="Lipzen A."/>
            <person name="Lutzoni F."/>
            <person name="Magnuson J."/>
            <person name="Mondo S."/>
            <person name="Nolan M."/>
            <person name="Ohm R."/>
            <person name="Pangilinan J."/>
            <person name="Park H.-J.H."/>
            <person name="Ramirez L."/>
            <person name="Alfaro M."/>
            <person name="Sun H."/>
            <person name="Tritt A."/>
            <person name="Yoshinaga Y."/>
            <person name="Zwiers L.-H.L."/>
            <person name="Turgeon B.G."/>
            <person name="Goodwin S.B."/>
            <person name="Spatafora J.W."/>
            <person name="Crous P.W."/>
            <person name="Grigoriev I.V."/>
        </authorList>
    </citation>
    <scope>NUCLEOTIDE SEQUENCE [LARGE SCALE GENOMIC DNA]</scope>
    <source>
        <strain evidence="12 13">CBS 611.86</strain>
    </source>
</reference>
<dbReference type="GO" id="GO:0005524">
    <property type="term" value="F:ATP binding"/>
    <property type="evidence" value="ECO:0007669"/>
    <property type="project" value="UniProtKB-KW"/>
</dbReference>
<dbReference type="Pfam" id="PF13234">
    <property type="entry name" value="MTR4_beta-barrel"/>
    <property type="match status" value="1"/>
</dbReference>
<gene>
    <name evidence="12" type="ORF">BDV95DRAFT_605989</name>
</gene>
<keyword evidence="8" id="KW-0175">Coiled coil</keyword>
<comment type="similarity">
    <text evidence="2">Belongs to the helicase family. SKI2 subfamily.</text>
</comment>
<keyword evidence="7" id="KW-0539">Nucleus</keyword>
<dbReference type="SMART" id="SM00490">
    <property type="entry name" value="HELICc"/>
    <property type="match status" value="1"/>
</dbReference>
<dbReference type="GO" id="GO:0016787">
    <property type="term" value="F:hydrolase activity"/>
    <property type="evidence" value="ECO:0007669"/>
    <property type="project" value="UniProtKB-KW"/>
</dbReference>
<dbReference type="InterPro" id="IPR012961">
    <property type="entry name" value="Ski2/MTR4_C"/>
</dbReference>
<comment type="subcellular location">
    <subcellularLocation>
        <location evidence="1">Nucleus</location>
    </subcellularLocation>
</comment>
<dbReference type="CDD" id="cd13154">
    <property type="entry name" value="KOW_Mtr4"/>
    <property type="match status" value="1"/>
</dbReference>
<dbReference type="GO" id="GO:0003724">
    <property type="term" value="F:RNA helicase activity"/>
    <property type="evidence" value="ECO:0007669"/>
    <property type="project" value="InterPro"/>
</dbReference>
<dbReference type="SMART" id="SM00487">
    <property type="entry name" value="DEXDc"/>
    <property type="match status" value="1"/>
</dbReference>
<dbReference type="AlphaFoldDB" id="A0A7C8I755"/>
<dbReference type="InterPro" id="IPR025696">
    <property type="entry name" value="Beta-barrel_MTR4"/>
</dbReference>
<dbReference type="FunFam" id="2.40.30.300:FF:000001">
    <property type="entry name" value="Mtr4 exosome RNA helicase"/>
    <property type="match status" value="1"/>
</dbReference>
<dbReference type="Pfam" id="PF08148">
    <property type="entry name" value="DSHCT"/>
    <property type="match status" value="1"/>
</dbReference>
<dbReference type="Pfam" id="PF00270">
    <property type="entry name" value="DEAD"/>
    <property type="match status" value="1"/>
</dbReference>
<evidence type="ECO:0000256" key="7">
    <source>
        <dbReference type="ARBA" id="ARBA00023242"/>
    </source>
</evidence>
<feature type="domain" description="Helicase ATP-binding" evidence="10">
    <location>
        <begin position="107"/>
        <end position="263"/>
    </location>
</feature>
<evidence type="ECO:0000256" key="9">
    <source>
        <dbReference type="SAM" id="MobiDB-lite"/>
    </source>
</evidence>
<evidence type="ECO:0000259" key="10">
    <source>
        <dbReference type="PROSITE" id="PS51192"/>
    </source>
</evidence>
<evidence type="ECO:0000313" key="12">
    <source>
        <dbReference type="EMBL" id="KAF2872369.1"/>
    </source>
</evidence>
<dbReference type="InterPro" id="IPR001650">
    <property type="entry name" value="Helicase_C-like"/>
</dbReference>
<dbReference type="Proteomes" id="UP000481861">
    <property type="component" value="Unassembled WGS sequence"/>
</dbReference>
<dbReference type="PROSITE" id="PS51192">
    <property type="entry name" value="HELICASE_ATP_BIND_1"/>
    <property type="match status" value="1"/>
</dbReference>
<comment type="caution">
    <text evidence="12">The sequence shown here is derived from an EMBL/GenBank/DDBJ whole genome shotgun (WGS) entry which is preliminary data.</text>
</comment>
<keyword evidence="13" id="KW-1185">Reference proteome</keyword>
<dbReference type="EMBL" id="JAADJZ010000009">
    <property type="protein sequence ID" value="KAF2872369.1"/>
    <property type="molecule type" value="Genomic_DNA"/>
</dbReference>
<evidence type="ECO:0000259" key="11">
    <source>
        <dbReference type="PROSITE" id="PS51194"/>
    </source>
</evidence>
<dbReference type="InterPro" id="IPR014001">
    <property type="entry name" value="Helicase_ATP-bd"/>
</dbReference>
<dbReference type="PANTHER" id="PTHR12131:SF7">
    <property type="entry name" value="EXOSOME RNA HELICASE MTR4"/>
    <property type="match status" value="1"/>
</dbReference>
<accession>A0A7C8I755</accession>
<dbReference type="Pfam" id="PF21408">
    <property type="entry name" value="MTR4-like_stalk"/>
    <property type="match status" value="1"/>
</dbReference>
<keyword evidence="5" id="KW-0347">Helicase</keyword>
<dbReference type="InterPro" id="IPR011545">
    <property type="entry name" value="DEAD/DEAH_box_helicase_dom"/>
</dbReference>
<evidence type="ECO:0000256" key="8">
    <source>
        <dbReference type="SAM" id="Coils"/>
    </source>
</evidence>
<dbReference type="Gene3D" id="2.40.30.300">
    <property type="match status" value="1"/>
</dbReference>
<dbReference type="PROSITE" id="PS51194">
    <property type="entry name" value="HELICASE_CTER"/>
    <property type="match status" value="1"/>
</dbReference>
<protein>
    <submittedName>
        <fullName evidence="12">rRNA-processing arch domain-containing protein</fullName>
    </submittedName>
</protein>
<evidence type="ECO:0000256" key="4">
    <source>
        <dbReference type="ARBA" id="ARBA00022801"/>
    </source>
</evidence>
<evidence type="ECO:0000313" key="13">
    <source>
        <dbReference type="Proteomes" id="UP000481861"/>
    </source>
</evidence>
<evidence type="ECO:0000256" key="5">
    <source>
        <dbReference type="ARBA" id="ARBA00022806"/>
    </source>
</evidence>